<gene>
    <name evidence="9" type="ORF">GCM10007964_11520</name>
</gene>
<feature type="transmembrane region" description="Helical" evidence="7">
    <location>
        <begin position="169"/>
        <end position="190"/>
    </location>
</feature>
<evidence type="ECO:0000313" key="9">
    <source>
        <dbReference type="EMBL" id="GGK70245.1"/>
    </source>
</evidence>
<proteinExistence type="predicted"/>
<keyword evidence="3 7" id="KW-0812">Transmembrane</keyword>
<dbReference type="InterPro" id="IPR038770">
    <property type="entry name" value="Na+/solute_symporter_sf"/>
</dbReference>
<feature type="transmembrane region" description="Helical" evidence="7">
    <location>
        <begin position="69"/>
        <end position="89"/>
    </location>
</feature>
<evidence type="ECO:0000256" key="7">
    <source>
        <dbReference type="SAM" id="Phobius"/>
    </source>
</evidence>
<feature type="transmembrane region" description="Helical" evidence="7">
    <location>
        <begin position="441"/>
        <end position="462"/>
    </location>
</feature>
<evidence type="ECO:0000256" key="2">
    <source>
        <dbReference type="ARBA" id="ARBA00022448"/>
    </source>
</evidence>
<feature type="transmembrane region" description="Helical" evidence="7">
    <location>
        <begin position="261"/>
        <end position="278"/>
    </location>
</feature>
<dbReference type="InterPro" id="IPR050794">
    <property type="entry name" value="CPA2_transporter"/>
</dbReference>
<feature type="transmembrane region" description="Helical" evidence="7">
    <location>
        <begin position="131"/>
        <end position="148"/>
    </location>
</feature>
<accession>A0A917VFF6</accession>
<dbReference type="EMBL" id="BMNT01000005">
    <property type="protein sequence ID" value="GGK70245.1"/>
    <property type="molecule type" value="Genomic_DNA"/>
</dbReference>
<evidence type="ECO:0000256" key="5">
    <source>
        <dbReference type="ARBA" id="ARBA00023065"/>
    </source>
</evidence>
<dbReference type="GO" id="GO:1902600">
    <property type="term" value="P:proton transmembrane transport"/>
    <property type="evidence" value="ECO:0007669"/>
    <property type="project" value="InterPro"/>
</dbReference>
<comment type="caution">
    <text evidence="9">The sequence shown here is derived from an EMBL/GenBank/DDBJ whole genome shotgun (WGS) entry which is preliminary data.</text>
</comment>
<dbReference type="GO" id="GO:0015297">
    <property type="term" value="F:antiporter activity"/>
    <property type="evidence" value="ECO:0007669"/>
    <property type="project" value="InterPro"/>
</dbReference>
<evidence type="ECO:0000313" key="10">
    <source>
        <dbReference type="Proteomes" id="UP000645217"/>
    </source>
</evidence>
<dbReference type="Proteomes" id="UP000645217">
    <property type="component" value="Unassembled WGS sequence"/>
</dbReference>
<comment type="subcellular location">
    <subcellularLocation>
        <location evidence="1">Membrane</location>
        <topology evidence="1">Multi-pass membrane protein</topology>
    </subcellularLocation>
</comment>
<dbReference type="AlphaFoldDB" id="A0A917VFF6"/>
<name>A0A917VFF6_9ACTN</name>
<evidence type="ECO:0000256" key="1">
    <source>
        <dbReference type="ARBA" id="ARBA00004141"/>
    </source>
</evidence>
<keyword evidence="6 7" id="KW-0472">Membrane</keyword>
<sequence length="474" mass="48380">MTPLSADAVESDHASPAAAVRRRRIALSYLLTAVLPALLALGLLVALAMSSARAPAAGPAAGGPADHTVRLFVAIAVVILAARLFGGLARRVGQPPVVGEIFAGLCLGPSVLGAVFPAAGDWLFPIEIRPVLQGLADIGLIALMFVVGQESRRTPLKGHGGTAMSIAQAGIAGPFLGGALLAVLLYPAWAGPRADPVVFAMFLGSALSITAFPVLARILDEKGMTRTRVGRLSMLCAAIADVVAWCMIAAMAAVAGQDSPARAALTVVLVVAYGAFMAGPGRRLLARLFAAIEGYGEGARLLALIVGLLLSSAVTSAIGIHAIFGAFIFGFCCPPAVIARQAERINALSGALLLPFFFVGTGLRTDVWRDGLSAALIGVTLLVTAVALAGKLAGPMLMARSSGLSWADSGTLGVLLNARGLTELVLLNLGLSLGLLSDRLFVALVLMALATTAMTAPLLRLAGVIAARADRRGT</sequence>
<dbReference type="InterPro" id="IPR006153">
    <property type="entry name" value="Cation/H_exchanger_TM"/>
</dbReference>
<feature type="transmembrane region" description="Helical" evidence="7">
    <location>
        <begin position="371"/>
        <end position="393"/>
    </location>
</feature>
<keyword evidence="2" id="KW-0813">Transport</keyword>
<evidence type="ECO:0000259" key="8">
    <source>
        <dbReference type="Pfam" id="PF00999"/>
    </source>
</evidence>
<dbReference type="PANTHER" id="PTHR32468:SF0">
    <property type="entry name" value="K(+)_H(+) ANTIPORTER 1"/>
    <property type="match status" value="1"/>
</dbReference>
<keyword evidence="4 7" id="KW-1133">Transmembrane helix</keyword>
<feature type="transmembrane region" description="Helical" evidence="7">
    <location>
        <begin position="196"/>
        <end position="220"/>
    </location>
</feature>
<dbReference type="Pfam" id="PF00999">
    <property type="entry name" value="Na_H_Exchanger"/>
    <property type="match status" value="1"/>
</dbReference>
<feature type="transmembrane region" description="Helical" evidence="7">
    <location>
        <begin position="101"/>
        <end position="119"/>
    </location>
</feature>
<dbReference type="PANTHER" id="PTHR32468">
    <property type="entry name" value="CATION/H + ANTIPORTER"/>
    <property type="match status" value="1"/>
</dbReference>
<feature type="transmembrane region" description="Helical" evidence="7">
    <location>
        <begin position="345"/>
        <end position="365"/>
    </location>
</feature>
<reference evidence="9" key="1">
    <citation type="journal article" date="2014" name="Int. J. Syst. Evol. Microbiol.">
        <title>Complete genome sequence of Corynebacterium casei LMG S-19264T (=DSM 44701T), isolated from a smear-ripened cheese.</title>
        <authorList>
            <consortium name="US DOE Joint Genome Institute (JGI-PGF)"/>
            <person name="Walter F."/>
            <person name="Albersmeier A."/>
            <person name="Kalinowski J."/>
            <person name="Ruckert C."/>
        </authorList>
    </citation>
    <scope>NUCLEOTIDE SEQUENCE</scope>
    <source>
        <strain evidence="9">JCM 13064</strain>
    </source>
</reference>
<evidence type="ECO:0000256" key="6">
    <source>
        <dbReference type="ARBA" id="ARBA00023136"/>
    </source>
</evidence>
<dbReference type="Gene3D" id="1.20.1530.20">
    <property type="match status" value="1"/>
</dbReference>
<dbReference type="GO" id="GO:0016020">
    <property type="term" value="C:membrane"/>
    <property type="evidence" value="ECO:0007669"/>
    <property type="project" value="UniProtKB-SubCell"/>
</dbReference>
<feature type="domain" description="Cation/H+ exchanger transmembrane" evidence="8">
    <location>
        <begin position="81"/>
        <end position="459"/>
    </location>
</feature>
<keyword evidence="5" id="KW-0406">Ion transport</keyword>
<feature type="transmembrane region" description="Helical" evidence="7">
    <location>
        <begin position="232"/>
        <end position="255"/>
    </location>
</feature>
<keyword evidence="10" id="KW-1185">Reference proteome</keyword>
<protein>
    <recommendedName>
        <fullName evidence="8">Cation/H+ exchanger transmembrane domain-containing protein</fullName>
    </recommendedName>
</protein>
<organism evidence="9 10">
    <name type="scientific">Sphaerisporangium melleum</name>
    <dbReference type="NCBI Taxonomy" id="321316"/>
    <lineage>
        <taxon>Bacteria</taxon>
        <taxon>Bacillati</taxon>
        <taxon>Actinomycetota</taxon>
        <taxon>Actinomycetes</taxon>
        <taxon>Streptosporangiales</taxon>
        <taxon>Streptosporangiaceae</taxon>
        <taxon>Sphaerisporangium</taxon>
    </lineage>
</organism>
<evidence type="ECO:0000256" key="3">
    <source>
        <dbReference type="ARBA" id="ARBA00022692"/>
    </source>
</evidence>
<evidence type="ECO:0000256" key="4">
    <source>
        <dbReference type="ARBA" id="ARBA00022989"/>
    </source>
</evidence>
<feature type="transmembrane region" description="Helical" evidence="7">
    <location>
        <begin position="29"/>
        <end position="49"/>
    </location>
</feature>
<reference evidence="9" key="2">
    <citation type="submission" date="2020-09" db="EMBL/GenBank/DDBJ databases">
        <authorList>
            <person name="Sun Q."/>
            <person name="Ohkuma M."/>
        </authorList>
    </citation>
    <scope>NUCLEOTIDE SEQUENCE</scope>
    <source>
        <strain evidence="9">JCM 13064</strain>
    </source>
</reference>